<keyword evidence="8" id="KW-0547">Nucleotide-binding</keyword>
<reference evidence="17" key="1">
    <citation type="journal article" date="2023" name="Science">
        <title>Genome structures resolve the early diversification of teleost fishes.</title>
        <authorList>
            <person name="Parey E."/>
            <person name="Louis A."/>
            <person name="Montfort J."/>
            <person name="Bouchez O."/>
            <person name="Roques C."/>
            <person name="Iampietro C."/>
            <person name="Lluch J."/>
            <person name="Castinel A."/>
            <person name="Donnadieu C."/>
            <person name="Desvignes T."/>
            <person name="Floi Bucao C."/>
            <person name="Jouanno E."/>
            <person name="Wen M."/>
            <person name="Mejri S."/>
            <person name="Dirks R."/>
            <person name="Jansen H."/>
            <person name="Henkel C."/>
            <person name="Chen W.J."/>
            <person name="Zahm M."/>
            <person name="Cabau C."/>
            <person name="Klopp C."/>
            <person name="Thompson A.W."/>
            <person name="Robinson-Rechavi M."/>
            <person name="Braasch I."/>
            <person name="Lecointre G."/>
            <person name="Bobe J."/>
            <person name="Postlethwait J.H."/>
            <person name="Berthelot C."/>
            <person name="Roest Crollius H."/>
            <person name="Guiguen Y."/>
        </authorList>
    </citation>
    <scope>NUCLEOTIDE SEQUENCE</scope>
    <source>
        <strain evidence="17">WJC10195</strain>
    </source>
</reference>
<protein>
    <recommendedName>
        <fullName evidence="14">GTPase IMAP family member 8</fullName>
    </recommendedName>
    <alternativeName>
        <fullName evidence="15">Immune-associated nucleotide-binding protein 9</fullName>
    </alternativeName>
</protein>
<dbReference type="InterPro" id="IPR027417">
    <property type="entry name" value="P-loop_NTPase"/>
</dbReference>
<keyword evidence="18" id="KW-1185">Reference proteome</keyword>
<dbReference type="OrthoDB" id="5985928at2759"/>
<evidence type="ECO:0000313" key="18">
    <source>
        <dbReference type="Proteomes" id="UP001152622"/>
    </source>
</evidence>
<dbReference type="Gene3D" id="3.40.50.300">
    <property type="entry name" value="P-loop containing nucleotide triphosphate hydrolases"/>
    <property type="match status" value="8"/>
</dbReference>
<feature type="domain" description="AIG1-type G" evidence="16">
    <location>
        <begin position="830"/>
        <end position="1029"/>
    </location>
</feature>
<keyword evidence="10" id="KW-0333">Golgi apparatus</keyword>
<evidence type="ECO:0000256" key="8">
    <source>
        <dbReference type="ARBA" id="ARBA00022741"/>
    </source>
</evidence>
<evidence type="ECO:0000256" key="10">
    <source>
        <dbReference type="ARBA" id="ARBA00023034"/>
    </source>
</evidence>
<evidence type="ECO:0000256" key="12">
    <source>
        <dbReference type="ARBA" id="ARBA00023134"/>
    </source>
</evidence>
<gene>
    <name evidence="17" type="ORF">SKAU_G00042750</name>
</gene>
<comment type="function">
    <text evidence="13">Exerts an anti-apoptotic effect in the immune system and is involved in responses to infections.</text>
</comment>
<dbReference type="EMBL" id="JAINUF010000002">
    <property type="protein sequence ID" value="KAJ8373695.1"/>
    <property type="molecule type" value="Genomic_DNA"/>
</dbReference>
<dbReference type="PANTHER" id="PTHR10903">
    <property type="entry name" value="GTPASE, IMAP FAMILY MEMBER-RELATED"/>
    <property type="match status" value="1"/>
</dbReference>
<evidence type="ECO:0000256" key="13">
    <source>
        <dbReference type="ARBA" id="ARBA00056809"/>
    </source>
</evidence>
<dbReference type="GO" id="GO:0005829">
    <property type="term" value="C:cytosol"/>
    <property type="evidence" value="ECO:0007669"/>
    <property type="project" value="UniProtKB-SubCell"/>
</dbReference>
<feature type="domain" description="AIG1-type G" evidence="16">
    <location>
        <begin position="414"/>
        <end position="613"/>
    </location>
</feature>
<dbReference type="InterPro" id="IPR045058">
    <property type="entry name" value="GIMA/IAN/Toc"/>
</dbReference>
<keyword evidence="11" id="KW-0496">Mitochondrion</keyword>
<evidence type="ECO:0000256" key="11">
    <source>
        <dbReference type="ARBA" id="ARBA00023128"/>
    </source>
</evidence>
<dbReference type="InterPro" id="IPR006703">
    <property type="entry name" value="G_AIG1"/>
</dbReference>
<comment type="caution">
    <text evidence="17">The sequence shown here is derived from an EMBL/GenBank/DDBJ whole genome shotgun (WGS) entry which is preliminary data.</text>
</comment>
<evidence type="ECO:0000256" key="14">
    <source>
        <dbReference type="ARBA" id="ARBA00073539"/>
    </source>
</evidence>
<comment type="subcellular location">
    <subcellularLocation>
        <location evidence="3">Cytoplasm</location>
        <location evidence="3">Cytosol</location>
    </subcellularLocation>
    <subcellularLocation>
        <location evidence="2">Endoplasmic reticulum</location>
    </subcellularLocation>
    <subcellularLocation>
        <location evidence="4">Golgi apparatus</location>
    </subcellularLocation>
    <subcellularLocation>
        <location evidence="1">Mitochondrion</location>
    </subcellularLocation>
</comment>
<dbReference type="GO" id="GO:0005783">
    <property type="term" value="C:endoplasmic reticulum"/>
    <property type="evidence" value="ECO:0007669"/>
    <property type="project" value="UniProtKB-SubCell"/>
</dbReference>
<keyword evidence="12" id="KW-0342">GTP-binding</keyword>
<evidence type="ECO:0000256" key="6">
    <source>
        <dbReference type="ARBA" id="ARBA00022490"/>
    </source>
</evidence>
<evidence type="ECO:0000259" key="16">
    <source>
        <dbReference type="PROSITE" id="PS51720"/>
    </source>
</evidence>
<dbReference type="Proteomes" id="UP001152622">
    <property type="component" value="Chromosome 2"/>
</dbReference>
<dbReference type="CDD" id="cd01852">
    <property type="entry name" value="AIG1"/>
    <property type="match status" value="3"/>
</dbReference>
<feature type="domain" description="AIG1-type G" evidence="16">
    <location>
        <begin position="206"/>
        <end position="405"/>
    </location>
</feature>
<feature type="domain" description="AIG1-type G" evidence="16">
    <location>
        <begin position="1"/>
        <end position="197"/>
    </location>
</feature>
<feature type="domain" description="AIG1-type G" evidence="16">
    <location>
        <begin position="1246"/>
        <end position="1445"/>
    </location>
</feature>
<comment type="similarity">
    <text evidence="5">Belongs to the TRAFAC class TrmE-Era-EngA-EngB-Septin-like GTPase superfamily. AIG1/Toc34/Toc159-like paraseptin GTPase family. IAN subfamily.</text>
</comment>
<dbReference type="Pfam" id="PF04548">
    <property type="entry name" value="AIG1"/>
    <property type="match status" value="8"/>
</dbReference>
<dbReference type="GO" id="GO:0005525">
    <property type="term" value="F:GTP binding"/>
    <property type="evidence" value="ECO:0007669"/>
    <property type="project" value="UniProtKB-KW"/>
</dbReference>
<dbReference type="GO" id="GO:0005739">
    <property type="term" value="C:mitochondrion"/>
    <property type="evidence" value="ECO:0007669"/>
    <property type="project" value="UniProtKB-SubCell"/>
</dbReference>
<evidence type="ECO:0000256" key="15">
    <source>
        <dbReference type="ARBA" id="ARBA00077278"/>
    </source>
</evidence>
<feature type="domain" description="AIG1-type G" evidence="16">
    <location>
        <begin position="1456"/>
        <end position="1655"/>
    </location>
</feature>
<dbReference type="SUPFAM" id="SSF52540">
    <property type="entry name" value="P-loop containing nucleoside triphosphate hydrolases"/>
    <property type="match status" value="8"/>
</dbReference>
<proteinExistence type="inferred from homology"/>
<evidence type="ECO:0000256" key="7">
    <source>
        <dbReference type="ARBA" id="ARBA00022737"/>
    </source>
</evidence>
<dbReference type="FunFam" id="3.40.50.300:FF:000536">
    <property type="entry name" value="GTPase IMAP family member 8"/>
    <property type="match status" value="7"/>
</dbReference>
<dbReference type="FunFam" id="3.40.50.300:FF:000366">
    <property type="entry name" value="GTPase, IMAP family member 2"/>
    <property type="match status" value="1"/>
</dbReference>
<evidence type="ECO:0000313" key="17">
    <source>
        <dbReference type="EMBL" id="KAJ8373695.1"/>
    </source>
</evidence>
<keyword evidence="7" id="KW-0677">Repeat</keyword>
<keyword evidence="9" id="KW-0256">Endoplasmic reticulum</keyword>
<evidence type="ECO:0000256" key="3">
    <source>
        <dbReference type="ARBA" id="ARBA00004514"/>
    </source>
</evidence>
<dbReference type="PROSITE" id="PS51720">
    <property type="entry name" value="G_AIG1"/>
    <property type="match status" value="8"/>
</dbReference>
<evidence type="ECO:0000256" key="5">
    <source>
        <dbReference type="ARBA" id="ARBA00008535"/>
    </source>
</evidence>
<name>A0A9Q1J8Z2_SYNKA</name>
<dbReference type="PANTHER" id="PTHR10903:SF186">
    <property type="entry name" value="GTPASE IMAP FAMILY MEMBER 4-LIKE-RELATED"/>
    <property type="match status" value="1"/>
</dbReference>
<accession>A0A9Q1J8Z2</accession>
<sequence>MSGVGKSAAGNTILGREEFISEASPSSLTLTSQGGKGDVCERRVTVVDTPGLCNTELSGEKLREEMQKAVTLCDGKPHAVLLVIQLGRFTEQEKRVMETLQELFSNGVNEYTVVLFTYGDRLRKKNIEERKKTIEEFVHSDTNLQQLLRKCGERYHVFNNEVMANRSQVSELLQKIDKMVATEMKTTEEGEIQPKMPKGDEVGASLAELNLVLVGMSGVGKSAAGNIILGREEFISEASSSSLTLTSQGGKGDVCERRVTVVDTPGLCNTELSRKKLREEMQKAVTLCDGKPHAVLLVIQLGRFTEQEKRVMETLQELFSNRVNEYTVVLFTYGDRLRNKTIEEFVHSDTNLQQLLRKCGERYHVFNNEVMANRSQVSELLQKIDKMVATEMKTTEEGEIQPKMPKGDEVGASLAELNLVLVGMSGVGKSAAGNIILGREEFISEASSSSLTLTSQGGKGDVCERRVTVVDTPGLCNTELSRKKLREEMQKAVTLCDGKPHAVLLVIQLGRFTEQEKRVMETLQELFSNRVNEYTVVLFTYGDRLRNKTIEEFVHSDTNLQQLLRKCGERYHVFNNEVMANRSQVSELLQKIDKMVATEMKTTEEGEIQPKMPKGDEVGASLAELNLVLVGMSGVGKSAAGNIILGREEFISEASSSSLTLTSQGGKGDVCERRVTVVDTPGLCNTELSRKKLREEMQKAVTLCDGKPHAVLLVIQLGRFTEQEKRVMETLQELFSNRVNEYTVVLFTYGDRLRNKTIEEFVHSDTNLQQLLRKCGERYHVFNNEVMANRSQVSELLQKIDKMVATEMKTTEEGEIQPKMPKGDEVGASLAELNLVLVGMSGVGKSAAGNIILGREEFISEASSSSLTLTSQGGKGDVCERRVTVVDTPGLCNTELSRKKLREEMQKAVTLCDGKPHAVLLVIQLGRFTEQEKRVMETLQELFSNRVNEYTVVLFTYGDRLRNKTIEEFVHSDTNLQQLLRKCGERYHVFNNEVMANRSQVSELLQKIDKMVATEMKTTEEGEIQPKMPKGDEVGASLAELNLVLVGMSGVGKSAAGNTILGRGEFISEASPSSLTLTSQGGKGDVCERRVTVVDTPGLCNTELSGEKLREEMQKAVTLCDGKPHAVLLVIQLGRFTEQEKRVMETLQELFSNRVNEYTVVLFTYGDRLRNKTIEEFVRSDTNLQQLLRKCGERYHVFNNEVMANRSQVSELLQKIDNMVATEMKTTEEGEIQPKKPKGDEVGASLAELNLVLVGMSGVGKSAAGNTILGREEFISEASPSSLTLTSQGGKGDVCERRVTVVDTPGLCNTELSGEKLREEMQKAVTLCDGKPHAVLLVIQLGRFTEQEKRVMETLQELFSNRVNEYTVVLFTYGDRLRNKTIEEFVHSDTNLQQLLRKCGERYHVFNNEVMANRSQVSELLQKIDKMVATEMKTTEEGEIQPKMPKGDEVGGNLQPNERRIVLVGKTGVGKSAAGNTILGRAEFLSELSSSSVTSQCEKARGEVDGREVAVIDTPGLFGTNFSRDDIIQKIKQSISLSSPGPHVFLVVIQLSRFTEEVQNTVKIIQETFGAESAKYTMVLFTHGDKLKKKTIEEFLSGIEILAEFTKQCHGGYHVFDNEDKQNRSQVSELLKKIDKMVTINGGSCYTNEMYELAEKAIEVKKILEENEKARQAKQKDNGGCTIL</sequence>
<evidence type="ECO:0000256" key="2">
    <source>
        <dbReference type="ARBA" id="ARBA00004240"/>
    </source>
</evidence>
<feature type="domain" description="AIG1-type G" evidence="16">
    <location>
        <begin position="1038"/>
        <end position="1237"/>
    </location>
</feature>
<dbReference type="GO" id="GO:0005794">
    <property type="term" value="C:Golgi apparatus"/>
    <property type="evidence" value="ECO:0007669"/>
    <property type="project" value="UniProtKB-SubCell"/>
</dbReference>
<keyword evidence="6" id="KW-0963">Cytoplasm</keyword>
<feature type="domain" description="AIG1-type G" evidence="16">
    <location>
        <begin position="622"/>
        <end position="821"/>
    </location>
</feature>
<evidence type="ECO:0000256" key="1">
    <source>
        <dbReference type="ARBA" id="ARBA00004173"/>
    </source>
</evidence>
<evidence type="ECO:0000256" key="9">
    <source>
        <dbReference type="ARBA" id="ARBA00022824"/>
    </source>
</evidence>
<organism evidence="17 18">
    <name type="scientific">Synaphobranchus kaupii</name>
    <name type="common">Kaup's arrowtooth eel</name>
    <dbReference type="NCBI Taxonomy" id="118154"/>
    <lineage>
        <taxon>Eukaryota</taxon>
        <taxon>Metazoa</taxon>
        <taxon>Chordata</taxon>
        <taxon>Craniata</taxon>
        <taxon>Vertebrata</taxon>
        <taxon>Euteleostomi</taxon>
        <taxon>Actinopterygii</taxon>
        <taxon>Neopterygii</taxon>
        <taxon>Teleostei</taxon>
        <taxon>Anguilliformes</taxon>
        <taxon>Synaphobranchidae</taxon>
        <taxon>Synaphobranchus</taxon>
    </lineage>
</organism>
<evidence type="ECO:0000256" key="4">
    <source>
        <dbReference type="ARBA" id="ARBA00004555"/>
    </source>
</evidence>